<keyword evidence="1" id="KW-0175">Coiled coil</keyword>
<feature type="coiled-coil region" evidence="1">
    <location>
        <begin position="246"/>
        <end position="318"/>
    </location>
</feature>
<evidence type="ECO:0000313" key="3">
    <source>
        <dbReference type="EMBL" id="SGZ38956.1"/>
    </source>
</evidence>
<evidence type="ECO:0000256" key="2">
    <source>
        <dbReference type="SAM" id="MobiDB-lite"/>
    </source>
</evidence>
<protein>
    <submittedName>
        <fullName evidence="3">Uncharacterized protein</fullName>
    </submittedName>
</protein>
<sequence>MQALNDQPSDDEIVNIENTAFLPDDIKYKLPNKKSQASLHSIQSPSTTYNCMEEEHRKLTEAQLSENMNESVQDIGQPQIDNAEKSDRSFSSPITNATFEDHDISNEASSIDLSQNNFMLTDFKIGKGHTRNFSSTEMKGFSSIRNSLFGQRSTPIDNNRQIKSSPPKQGINRSSLQSSTSSEKNASFSTLGEVKYRSTPNQQRQKSRSINNVNNNVFASDSLRSNHSTAFGSPESLKKTRENFEMRTLKNEVKQLHIENLQLKQELLNTSNHTTNYKDVLSSEQSYKDTIETLQNNLLETEELLQKSEAENASLVDQIYENNDYINLLEKKVVDYTVYTEELITVINEEVANIRNRDQFQTLNERYKIKGFNKNKIYENFENIYKFMTTLFTLFVEGNREKQFIQDELLHDTHDFDSHSKEDNKALLESNKEMKEMITSLKNTIEKLSLKKEENEKLVERSVNVSENKSTQNERLPKEKLDILDVRVSNIYDELTKINKEYSKNLQAELQEKNKEVHDLTKAKDNLIETLNQKEKHILIYKENSIKLEDHIRYFSKKHFEVVNELYSFCEYSLKELFLKIQTGDQDSLKKPIRKLEKVKYLMNKDFEHNVNNIHGNLFAIIKFIEESVDVLIGRFNDDIIMKNKAANFKIQKGLEKKWKNDSSLNQDKYGTSRSINAKKKVDIESLINSSKKK</sequence>
<proteinExistence type="predicted"/>
<name>A0A1L0AZK0_9ASCO</name>
<feature type="region of interest" description="Disordered" evidence="2">
    <location>
        <begin position="82"/>
        <end position="101"/>
    </location>
</feature>
<dbReference type="AlphaFoldDB" id="A0A1L0AZK0"/>
<keyword evidence="4" id="KW-1185">Reference proteome</keyword>
<reference evidence="4" key="1">
    <citation type="submission" date="2016-11" db="EMBL/GenBank/DDBJ databases">
        <authorList>
            <person name="Guldener U."/>
        </authorList>
    </citation>
    <scope>NUCLEOTIDE SEQUENCE [LARGE SCALE GENOMIC DNA]</scope>
</reference>
<feature type="coiled-coil region" evidence="1">
    <location>
        <begin position="424"/>
        <end position="461"/>
    </location>
</feature>
<organism evidence="3 4">
    <name type="scientific">Hanseniaspora guilliermondii</name>
    <dbReference type="NCBI Taxonomy" id="56406"/>
    <lineage>
        <taxon>Eukaryota</taxon>
        <taxon>Fungi</taxon>
        <taxon>Dikarya</taxon>
        <taxon>Ascomycota</taxon>
        <taxon>Saccharomycotina</taxon>
        <taxon>Saccharomycetes</taxon>
        <taxon>Saccharomycodales</taxon>
        <taxon>Saccharomycodaceae</taxon>
        <taxon>Hanseniaspora</taxon>
    </lineage>
</organism>
<dbReference type="EMBL" id="FQNF01000014">
    <property type="protein sequence ID" value="SGZ38956.1"/>
    <property type="molecule type" value="Genomic_DNA"/>
</dbReference>
<feature type="compositionally biased region" description="Polar residues" evidence="2">
    <location>
        <begin position="198"/>
        <end position="231"/>
    </location>
</feature>
<evidence type="ECO:0000256" key="1">
    <source>
        <dbReference type="SAM" id="Coils"/>
    </source>
</evidence>
<dbReference type="Proteomes" id="UP000183365">
    <property type="component" value="Unassembled WGS sequence"/>
</dbReference>
<evidence type="ECO:0000313" key="4">
    <source>
        <dbReference type="Proteomes" id="UP000183365"/>
    </source>
</evidence>
<feature type="coiled-coil region" evidence="1">
    <location>
        <begin position="492"/>
        <end position="537"/>
    </location>
</feature>
<feature type="region of interest" description="Disordered" evidence="2">
    <location>
        <begin position="145"/>
        <end position="239"/>
    </location>
</feature>
<feature type="compositionally biased region" description="Polar residues" evidence="2">
    <location>
        <begin position="89"/>
        <end position="98"/>
    </location>
</feature>
<dbReference type="VEuPathDB" id="FungiDB:HGUI_01156"/>
<gene>
    <name evidence="3" type="ORF">HGUI_01156</name>
</gene>
<feature type="compositionally biased region" description="Polar residues" evidence="2">
    <location>
        <begin position="145"/>
        <end position="190"/>
    </location>
</feature>
<dbReference type="OrthoDB" id="3972749at2759"/>
<accession>A0A1L0AZK0</accession>